<reference evidence="1 2" key="1">
    <citation type="submission" date="2020-10" db="EMBL/GenBank/DDBJ databases">
        <title>Identification of Nocardia species via Next-generation sequencing and recognition of intraspecies genetic diversity.</title>
        <authorList>
            <person name="Li P."/>
            <person name="Li P."/>
            <person name="Lu B."/>
        </authorList>
    </citation>
    <scope>NUCLEOTIDE SEQUENCE [LARGE SCALE GENOMIC DNA]</scope>
    <source>
        <strain evidence="1 2">BJ06-0157</strain>
    </source>
</reference>
<keyword evidence="2" id="KW-1185">Reference proteome</keyword>
<protein>
    <submittedName>
        <fullName evidence="1">MmcQ/YjbR family DNA-binding protein</fullName>
    </submittedName>
</protein>
<dbReference type="RefSeq" id="WP_195128704.1">
    <property type="nucleotide sequence ID" value="NZ_JADLQX010000004.1"/>
</dbReference>
<evidence type="ECO:0000313" key="2">
    <source>
        <dbReference type="Proteomes" id="UP000702209"/>
    </source>
</evidence>
<organism evidence="1 2">
    <name type="scientific">Nocardia amamiensis</name>
    <dbReference type="NCBI Taxonomy" id="404578"/>
    <lineage>
        <taxon>Bacteria</taxon>
        <taxon>Bacillati</taxon>
        <taxon>Actinomycetota</taxon>
        <taxon>Actinomycetes</taxon>
        <taxon>Mycobacteriales</taxon>
        <taxon>Nocardiaceae</taxon>
        <taxon>Nocardia</taxon>
    </lineage>
</organism>
<dbReference type="Gene3D" id="3.90.1150.30">
    <property type="match status" value="1"/>
</dbReference>
<evidence type="ECO:0000313" key="1">
    <source>
        <dbReference type="EMBL" id="MBF6297351.1"/>
    </source>
</evidence>
<dbReference type="SUPFAM" id="SSF142906">
    <property type="entry name" value="YjbR-like"/>
    <property type="match status" value="1"/>
</dbReference>
<dbReference type="Proteomes" id="UP000702209">
    <property type="component" value="Unassembled WGS sequence"/>
</dbReference>
<name>A0ABS0CL88_9NOCA</name>
<accession>A0ABS0CL88</accession>
<dbReference type="InterPro" id="IPR058532">
    <property type="entry name" value="YjbR/MT2646/Rv2570-like"/>
</dbReference>
<dbReference type="EMBL" id="JADLQX010000004">
    <property type="protein sequence ID" value="MBF6297351.1"/>
    <property type="molecule type" value="Genomic_DNA"/>
</dbReference>
<dbReference type="Pfam" id="PF04237">
    <property type="entry name" value="YjbR"/>
    <property type="match status" value="1"/>
</dbReference>
<gene>
    <name evidence="1" type="ORF">IU459_07305</name>
</gene>
<dbReference type="InterPro" id="IPR038056">
    <property type="entry name" value="YjbR-like_sf"/>
</dbReference>
<sequence length="116" mass="13004">MTMTWQDVVALATELPAVEESTWWRSPALKVGGKGFARLRSEAEGGLVLACDPAEKEALLASGDPAFYTTPHYDGYAYILIDLDRVAPDQLRELLDDAWWLTAPAKVRRLRDREAR</sequence>
<dbReference type="GO" id="GO:0003677">
    <property type="term" value="F:DNA binding"/>
    <property type="evidence" value="ECO:0007669"/>
    <property type="project" value="UniProtKB-KW"/>
</dbReference>
<keyword evidence="1" id="KW-0238">DNA-binding</keyword>
<comment type="caution">
    <text evidence="1">The sequence shown here is derived from an EMBL/GenBank/DDBJ whole genome shotgun (WGS) entry which is preliminary data.</text>
</comment>
<proteinExistence type="predicted"/>